<name>A0A1S6HWP3_9GAMM</name>
<reference evidence="3 4" key="1">
    <citation type="submission" date="2016-03" db="EMBL/GenBank/DDBJ databases">
        <title>Complete genome sequence of Shewanella psychrophila WP2, a deep sea bacterium isolated from west Pacific sediment.</title>
        <authorList>
            <person name="Xu G."/>
            <person name="Jian H."/>
        </authorList>
    </citation>
    <scope>NUCLEOTIDE SEQUENCE [LARGE SCALE GENOMIC DNA]</scope>
    <source>
        <strain evidence="3 4">WP2</strain>
    </source>
</reference>
<feature type="domain" description="Chlorhexidine efflux transporter" evidence="2">
    <location>
        <begin position="2"/>
        <end position="62"/>
    </location>
</feature>
<proteinExistence type="predicted"/>
<feature type="domain" description="Chlorhexidine efflux transporter" evidence="2">
    <location>
        <begin position="69"/>
        <end position="132"/>
    </location>
</feature>
<evidence type="ECO:0000256" key="1">
    <source>
        <dbReference type="SAM" id="Phobius"/>
    </source>
</evidence>
<dbReference type="InterPro" id="IPR058208">
    <property type="entry name" value="PACE"/>
</dbReference>
<feature type="transmembrane region" description="Helical" evidence="1">
    <location>
        <begin position="7"/>
        <end position="29"/>
    </location>
</feature>
<evidence type="ECO:0000313" key="4">
    <source>
        <dbReference type="Proteomes" id="UP000189545"/>
    </source>
</evidence>
<dbReference type="NCBIfam" id="NF033664">
    <property type="entry name" value="PACE_transport"/>
    <property type="match status" value="1"/>
</dbReference>
<sequence length="152" mass="17214">MKTKERIFHSVLFEAIALVFVITAATLFTDAGAKSATGLAVGLSLIAMCWNYIYNLGFDRLYGTNRIERSIKMRLGHGLGFELGMIFATLPLMMWVLQLDFWTVFVMDIGVVIFFLIYAIVFNWGYDVIRARLFSHKAESDKVNERSAPSIS</sequence>
<dbReference type="EMBL" id="CP014782">
    <property type="protein sequence ID" value="AQS39929.1"/>
    <property type="molecule type" value="Genomic_DNA"/>
</dbReference>
<feature type="transmembrane region" description="Helical" evidence="1">
    <location>
        <begin position="102"/>
        <end position="126"/>
    </location>
</feature>
<accession>A0A1S6HWP3</accession>
<protein>
    <submittedName>
        <fullName evidence="3">Putative membrane protein</fullName>
    </submittedName>
</protein>
<keyword evidence="1" id="KW-0812">Transmembrane</keyword>
<dbReference type="KEGG" id="spsw:Sps_04847"/>
<organism evidence="3 4">
    <name type="scientific">Shewanella psychrophila</name>
    <dbReference type="NCBI Taxonomy" id="225848"/>
    <lineage>
        <taxon>Bacteria</taxon>
        <taxon>Pseudomonadati</taxon>
        <taxon>Pseudomonadota</taxon>
        <taxon>Gammaproteobacteria</taxon>
        <taxon>Alteromonadales</taxon>
        <taxon>Shewanellaceae</taxon>
        <taxon>Shewanella</taxon>
    </lineage>
</organism>
<gene>
    <name evidence="3" type="ORF">Sps_04847</name>
</gene>
<keyword evidence="1" id="KW-1133">Transmembrane helix</keyword>
<dbReference type="InterPro" id="IPR007896">
    <property type="entry name" value="BTP_bacteria"/>
</dbReference>
<dbReference type="OrthoDB" id="1631120at2"/>
<keyword evidence="4" id="KW-1185">Reference proteome</keyword>
<evidence type="ECO:0000313" key="3">
    <source>
        <dbReference type="EMBL" id="AQS39929.1"/>
    </source>
</evidence>
<feature type="transmembrane region" description="Helical" evidence="1">
    <location>
        <begin position="75"/>
        <end position="96"/>
    </location>
</feature>
<dbReference type="STRING" id="225848.Sps_04847"/>
<dbReference type="RefSeq" id="WP_077754788.1">
    <property type="nucleotide sequence ID" value="NZ_CP014782.1"/>
</dbReference>
<evidence type="ECO:0000259" key="2">
    <source>
        <dbReference type="Pfam" id="PF05232"/>
    </source>
</evidence>
<keyword evidence="1" id="KW-0472">Membrane</keyword>
<dbReference type="Pfam" id="PF05232">
    <property type="entry name" value="BTP"/>
    <property type="match status" value="2"/>
</dbReference>
<dbReference type="Proteomes" id="UP000189545">
    <property type="component" value="Chromosome"/>
</dbReference>
<dbReference type="AlphaFoldDB" id="A0A1S6HWP3"/>
<feature type="transmembrane region" description="Helical" evidence="1">
    <location>
        <begin position="35"/>
        <end position="54"/>
    </location>
</feature>